<keyword evidence="3" id="KW-1185">Reference proteome</keyword>
<accession>A0ABP7CAC8</accession>
<name>A0ABP7CAC8_9MICC</name>
<sequence length="59" mass="6659">MTPFSTLRPKARISATYRRADGERSQWTTRSMQAATVGSTNWLEISFEAQQTIKAPAVR</sequence>
<organism evidence="2 3">
    <name type="scientific">Arthrobacter ginkgonis</name>
    <dbReference type="NCBI Taxonomy" id="1630594"/>
    <lineage>
        <taxon>Bacteria</taxon>
        <taxon>Bacillati</taxon>
        <taxon>Actinomycetota</taxon>
        <taxon>Actinomycetes</taxon>
        <taxon>Micrococcales</taxon>
        <taxon>Micrococcaceae</taxon>
        <taxon>Arthrobacter</taxon>
    </lineage>
</organism>
<evidence type="ECO:0000313" key="2">
    <source>
        <dbReference type="EMBL" id="GAA3682030.1"/>
    </source>
</evidence>
<comment type="caution">
    <text evidence="2">The sequence shown here is derived from an EMBL/GenBank/DDBJ whole genome shotgun (WGS) entry which is preliminary data.</text>
</comment>
<gene>
    <name evidence="2" type="ORF">GCM10023081_20160</name>
</gene>
<reference evidence="3" key="1">
    <citation type="journal article" date="2019" name="Int. J. Syst. Evol. Microbiol.">
        <title>The Global Catalogue of Microorganisms (GCM) 10K type strain sequencing project: providing services to taxonomists for standard genome sequencing and annotation.</title>
        <authorList>
            <consortium name="The Broad Institute Genomics Platform"/>
            <consortium name="The Broad Institute Genome Sequencing Center for Infectious Disease"/>
            <person name="Wu L."/>
            <person name="Ma J."/>
        </authorList>
    </citation>
    <scope>NUCLEOTIDE SEQUENCE [LARGE SCALE GENOMIC DNA]</scope>
    <source>
        <strain evidence="3">JCM 30742</strain>
    </source>
</reference>
<protein>
    <submittedName>
        <fullName evidence="2">Uncharacterized protein</fullName>
    </submittedName>
</protein>
<evidence type="ECO:0000313" key="3">
    <source>
        <dbReference type="Proteomes" id="UP001500752"/>
    </source>
</evidence>
<proteinExistence type="predicted"/>
<evidence type="ECO:0000256" key="1">
    <source>
        <dbReference type="SAM" id="MobiDB-lite"/>
    </source>
</evidence>
<feature type="region of interest" description="Disordered" evidence="1">
    <location>
        <begin position="1"/>
        <end position="32"/>
    </location>
</feature>
<dbReference type="EMBL" id="BAABEO010000012">
    <property type="protein sequence ID" value="GAA3682030.1"/>
    <property type="molecule type" value="Genomic_DNA"/>
</dbReference>
<dbReference type="Proteomes" id="UP001500752">
    <property type="component" value="Unassembled WGS sequence"/>
</dbReference>